<reference evidence="1" key="1">
    <citation type="submission" date="2020-03" db="EMBL/GenBank/DDBJ databases">
        <authorList>
            <person name="Weist P."/>
        </authorList>
    </citation>
    <scope>NUCLEOTIDE SEQUENCE</scope>
</reference>
<evidence type="ECO:0000313" key="1">
    <source>
        <dbReference type="EMBL" id="CAB1460110.1"/>
    </source>
</evidence>
<proteinExistence type="predicted"/>
<protein>
    <submittedName>
        <fullName evidence="1">Uncharacterized protein</fullName>
    </submittedName>
</protein>
<accession>A0A9N7ZD77</accession>
<dbReference type="AlphaFoldDB" id="A0A9N7ZD77"/>
<dbReference type="EMBL" id="CADEAL010004461">
    <property type="protein sequence ID" value="CAB1460110.1"/>
    <property type="molecule type" value="Genomic_DNA"/>
</dbReference>
<name>A0A9N7ZD77_PLEPL</name>
<dbReference type="Proteomes" id="UP001153269">
    <property type="component" value="Unassembled WGS sequence"/>
</dbReference>
<organism evidence="1 2">
    <name type="scientific">Pleuronectes platessa</name>
    <name type="common">European plaice</name>
    <dbReference type="NCBI Taxonomy" id="8262"/>
    <lineage>
        <taxon>Eukaryota</taxon>
        <taxon>Metazoa</taxon>
        <taxon>Chordata</taxon>
        <taxon>Craniata</taxon>
        <taxon>Vertebrata</taxon>
        <taxon>Euteleostomi</taxon>
        <taxon>Actinopterygii</taxon>
        <taxon>Neopterygii</taxon>
        <taxon>Teleostei</taxon>
        <taxon>Neoteleostei</taxon>
        <taxon>Acanthomorphata</taxon>
        <taxon>Carangaria</taxon>
        <taxon>Pleuronectiformes</taxon>
        <taxon>Pleuronectoidei</taxon>
        <taxon>Pleuronectidae</taxon>
        <taxon>Pleuronectes</taxon>
    </lineage>
</organism>
<evidence type="ECO:0000313" key="2">
    <source>
        <dbReference type="Proteomes" id="UP001153269"/>
    </source>
</evidence>
<keyword evidence="2" id="KW-1185">Reference proteome</keyword>
<comment type="caution">
    <text evidence="1">The sequence shown here is derived from an EMBL/GenBank/DDBJ whole genome shotgun (WGS) entry which is preliminary data.</text>
</comment>
<gene>
    <name evidence="1" type="ORF">PLEPLA_LOCUS47947</name>
</gene>
<sequence>MTLSSSSRTAQSGCEGPWGASLSVPAAARHAGVIRVGSWRRRRQHLPARSRAKESERLLFVSPVSKPPTIFFLLINLVMPPYCRHLWGGGNAGAGCEVGKEGQMTTEDWSSEAGRFIFHTTYLF</sequence>